<evidence type="ECO:0000259" key="1">
    <source>
        <dbReference type="Pfam" id="PF20170"/>
    </source>
</evidence>
<evidence type="ECO:0000313" key="3">
    <source>
        <dbReference type="Proteomes" id="UP001529510"/>
    </source>
</evidence>
<dbReference type="Gene3D" id="3.10.20.90">
    <property type="entry name" value="Phosphatidylinositol 3-kinase Catalytic Subunit, Chain A, domain 1"/>
    <property type="match status" value="1"/>
</dbReference>
<gene>
    <name evidence="2" type="ORF">M9458_009513</name>
</gene>
<comment type="caution">
    <text evidence="2">The sequence shown here is derived from an EMBL/GenBank/DDBJ whole genome shotgun (WGS) entry which is preliminary data.</text>
</comment>
<feature type="domain" description="Plexin cytoplasmic RhoGTPase-binding" evidence="1">
    <location>
        <begin position="8"/>
        <end position="45"/>
    </location>
</feature>
<protein>
    <recommendedName>
        <fullName evidence="1">Plexin cytoplasmic RhoGTPase-binding domain-containing protein</fullName>
    </recommendedName>
</protein>
<accession>A0ABD0RBR3</accession>
<dbReference type="Proteomes" id="UP001529510">
    <property type="component" value="Unassembled WGS sequence"/>
</dbReference>
<evidence type="ECO:0000313" key="2">
    <source>
        <dbReference type="EMBL" id="KAL0195941.1"/>
    </source>
</evidence>
<sequence length="54" mass="6176">VVFAVGTRGEVSESLEVNALTCDTIQQVKEKILQTFQRKFGFRYQQIRNIEIGS</sequence>
<keyword evidence="3" id="KW-1185">Reference proteome</keyword>
<dbReference type="AlphaFoldDB" id="A0ABD0RBR3"/>
<proteinExistence type="predicted"/>
<reference evidence="2 3" key="1">
    <citation type="submission" date="2024-05" db="EMBL/GenBank/DDBJ databases">
        <title>Genome sequencing and assembly of Indian major carp, Cirrhinus mrigala (Hamilton, 1822).</title>
        <authorList>
            <person name="Mohindra V."/>
            <person name="Chowdhury L.M."/>
            <person name="Lal K."/>
            <person name="Jena J.K."/>
        </authorList>
    </citation>
    <scope>NUCLEOTIDE SEQUENCE [LARGE SCALE GENOMIC DNA]</scope>
    <source>
        <strain evidence="2">CM1030</strain>
        <tissue evidence="2">Blood</tissue>
    </source>
</reference>
<organism evidence="2 3">
    <name type="scientific">Cirrhinus mrigala</name>
    <name type="common">Mrigala</name>
    <dbReference type="NCBI Taxonomy" id="683832"/>
    <lineage>
        <taxon>Eukaryota</taxon>
        <taxon>Metazoa</taxon>
        <taxon>Chordata</taxon>
        <taxon>Craniata</taxon>
        <taxon>Vertebrata</taxon>
        <taxon>Euteleostomi</taxon>
        <taxon>Actinopterygii</taxon>
        <taxon>Neopterygii</taxon>
        <taxon>Teleostei</taxon>
        <taxon>Ostariophysi</taxon>
        <taxon>Cypriniformes</taxon>
        <taxon>Cyprinidae</taxon>
        <taxon>Labeoninae</taxon>
        <taxon>Labeonini</taxon>
        <taxon>Cirrhinus</taxon>
    </lineage>
</organism>
<dbReference type="EMBL" id="JAMKFB020000004">
    <property type="protein sequence ID" value="KAL0195941.1"/>
    <property type="molecule type" value="Genomic_DNA"/>
</dbReference>
<name>A0ABD0RBR3_CIRMR</name>
<dbReference type="InterPro" id="IPR046800">
    <property type="entry name" value="Plexin_RBD"/>
</dbReference>
<feature type="non-terminal residue" evidence="2">
    <location>
        <position position="1"/>
    </location>
</feature>
<dbReference type="Pfam" id="PF20170">
    <property type="entry name" value="Plexin_RBD"/>
    <property type="match status" value="1"/>
</dbReference>